<dbReference type="InterPro" id="IPR012876">
    <property type="entry name" value="DUF1677_pln"/>
</dbReference>
<dbReference type="PANTHER" id="PTHR33108:SF32">
    <property type="entry name" value="DUF1677 FAMILY PROTEIN (DUF1677)"/>
    <property type="match status" value="1"/>
</dbReference>
<evidence type="ECO:0000256" key="1">
    <source>
        <dbReference type="SAM" id="MobiDB-lite"/>
    </source>
</evidence>
<dbReference type="EMBL" id="JAUJYN010000009">
    <property type="protein sequence ID" value="KAK1263356.1"/>
    <property type="molecule type" value="Genomic_DNA"/>
</dbReference>
<evidence type="ECO:0000313" key="3">
    <source>
        <dbReference type="Proteomes" id="UP001179952"/>
    </source>
</evidence>
<dbReference type="Pfam" id="PF07911">
    <property type="entry name" value="DUF1677"/>
    <property type="match status" value="1"/>
</dbReference>
<keyword evidence="3" id="KW-1185">Reference proteome</keyword>
<dbReference type="Proteomes" id="UP001179952">
    <property type="component" value="Unassembled WGS sequence"/>
</dbReference>
<reference evidence="2" key="2">
    <citation type="submission" date="2023-06" db="EMBL/GenBank/DDBJ databases">
        <authorList>
            <person name="Ma L."/>
            <person name="Liu K.-W."/>
            <person name="Li Z."/>
            <person name="Hsiao Y.-Y."/>
            <person name="Qi Y."/>
            <person name="Fu T."/>
            <person name="Tang G."/>
            <person name="Zhang D."/>
            <person name="Sun W.-H."/>
            <person name="Liu D.-K."/>
            <person name="Li Y."/>
            <person name="Chen G.-Z."/>
            <person name="Liu X.-D."/>
            <person name="Liao X.-Y."/>
            <person name="Jiang Y.-T."/>
            <person name="Yu X."/>
            <person name="Hao Y."/>
            <person name="Huang J."/>
            <person name="Zhao X.-W."/>
            <person name="Ke S."/>
            <person name="Chen Y.-Y."/>
            <person name="Wu W.-L."/>
            <person name="Hsu J.-L."/>
            <person name="Lin Y.-F."/>
            <person name="Huang M.-D."/>
            <person name="Li C.-Y."/>
            <person name="Huang L."/>
            <person name="Wang Z.-W."/>
            <person name="Zhao X."/>
            <person name="Zhong W.-Y."/>
            <person name="Peng D.-H."/>
            <person name="Ahmad S."/>
            <person name="Lan S."/>
            <person name="Zhang J.-S."/>
            <person name="Tsai W.-C."/>
            <person name="Van De Peer Y."/>
            <person name="Liu Z.-J."/>
        </authorList>
    </citation>
    <scope>NUCLEOTIDE SEQUENCE</scope>
    <source>
        <strain evidence="2">SCP</strain>
        <tissue evidence="2">Leaves</tissue>
    </source>
</reference>
<gene>
    <name evidence="2" type="ORF">QJS04_geneDACA013509</name>
</gene>
<feature type="region of interest" description="Disordered" evidence="1">
    <location>
        <begin position="99"/>
        <end position="130"/>
    </location>
</feature>
<protein>
    <recommendedName>
        <fullName evidence="4">DUF1677 family protein</fullName>
    </recommendedName>
</protein>
<proteinExistence type="predicted"/>
<accession>A0AAV9AGS7</accession>
<evidence type="ECO:0008006" key="4">
    <source>
        <dbReference type="Google" id="ProtNLM"/>
    </source>
</evidence>
<sequence>MSAVEYTTQGTCVRCECCGLAEECTQGYIDRVRERYLGRWICGLCMEAVKEEILRSSVSVEEAMDHHAAFRRKFRSTTAALPTMGEFLSAVRQLVMRSKGVESPRQVGGARRVAPERDPDPSEGMGDGEK</sequence>
<reference evidence="2" key="1">
    <citation type="journal article" date="2023" name="Nat. Commun.">
        <title>Diploid and tetraploid genomes of Acorus and the evolution of monocots.</title>
        <authorList>
            <person name="Ma L."/>
            <person name="Liu K.W."/>
            <person name="Li Z."/>
            <person name="Hsiao Y.Y."/>
            <person name="Qi Y."/>
            <person name="Fu T."/>
            <person name="Tang G.D."/>
            <person name="Zhang D."/>
            <person name="Sun W.H."/>
            <person name="Liu D.K."/>
            <person name="Li Y."/>
            <person name="Chen G.Z."/>
            <person name="Liu X.D."/>
            <person name="Liao X.Y."/>
            <person name="Jiang Y.T."/>
            <person name="Yu X."/>
            <person name="Hao Y."/>
            <person name="Huang J."/>
            <person name="Zhao X.W."/>
            <person name="Ke S."/>
            <person name="Chen Y.Y."/>
            <person name="Wu W.L."/>
            <person name="Hsu J.L."/>
            <person name="Lin Y.F."/>
            <person name="Huang M.D."/>
            <person name="Li C.Y."/>
            <person name="Huang L."/>
            <person name="Wang Z.W."/>
            <person name="Zhao X."/>
            <person name="Zhong W.Y."/>
            <person name="Peng D.H."/>
            <person name="Ahmad S."/>
            <person name="Lan S."/>
            <person name="Zhang J.S."/>
            <person name="Tsai W.C."/>
            <person name="Van de Peer Y."/>
            <person name="Liu Z.J."/>
        </authorList>
    </citation>
    <scope>NUCLEOTIDE SEQUENCE</scope>
    <source>
        <strain evidence="2">SCP</strain>
    </source>
</reference>
<comment type="caution">
    <text evidence="2">The sequence shown here is derived from an EMBL/GenBank/DDBJ whole genome shotgun (WGS) entry which is preliminary data.</text>
</comment>
<dbReference type="AlphaFoldDB" id="A0AAV9AGS7"/>
<dbReference type="PANTHER" id="PTHR33108">
    <property type="entry name" value="OS01G0745000 PROTEIN"/>
    <property type="match status" value="1"/>
</dbReference>
<name>A0AAV9AGS7_ACOGR</name>
<evidence type="ECO:0000313" key="2">
    <source>
        <dbReference type="EMBL" id="KAK1263356.1"/>
    </source>
</evidence>
<organism evidence="2 3">
    <name type="scientific">Acorus gramineus</name>
    <name type="common">Dwarf sweet flag</name>
    <dbReference type="NCBI Taxonomy" id="55184"/>
    <lineage>
        <taxon>Eukaryota</taxon>
        <taxon>Viridiplantae</taxon>
        <taxon>Streptophyta</taxon>
        <taxon>Embryophyta</taxon>
        <taxon>Tracheophyta</taxon>
        <taxon>Spermatophyta</taxon>
        <taxon>Magnoliopsida</taxon>
        <taxon>Liliopsida</taxon>
        <taxon>Acoraceae</taxon>
        <taxon>Acorus</taxon>
    </lineage>
</organism>